<evidence type="ECO:0000313" key="2">
    <source>
        <dbReference type="EMBL" id="RDW58516.1"/>
    </source>
</evidence>
<feature type="signal peptide" evidence="1">
    <location>
        <begin position="1"/>
        <end position="23"/>
    </location>
</feature>
<keyword evidence="3" id="KW-1185">Reference proteome</keyword>
<name>A0A3D8Q9L8_9HELO</name>
<dbReference type="OrthoDB" id="5186230at2759"/>
<proteinExistence type="predicted"/>
<dbReference type="AlphaFoldDB" id="A0A3D8Q9L8"/>
<protein>
    <submittedName>
        <fullName evidence="2">Coagulation factor 5 type-containing protein</fullName>
    </submittedName>
</protein>
<evidence type="ECO:0000256" key="1">
    <source>
        <dbReference type="SAM" id="SignalP"/>
    </source>
</evidence>
<dbReference type="Proteomes" id="UP000256328">
    <property type="component" value="Unassembled WGS sequence"/>
</dbReference>
<feature type="chain" id="PRO_5017652700" evidence="1">
    <location>
        <begin position="24"/>
        <end position="299"/>
    </location>
</feature>
<gene>
    <name evidence="2" type="ORF">BP5796_12446</name>
</gene>
<comment type="caution">
    <text evidence="2">The sequence shown here is derived from an EMBL/GenBank/DDBJ whole genome shotgun (WGS) entry which is preliminary data.</text>
</comment>
<sequence length="299" mass="32870">MHLLSKTLKAVLWSSLFLSSVFASGDLKPIFLFKDVLESNYTALTTSGFDTLVIFRVGVLATGDIVYYATGSAAQAVTITAVSNGTYVGGAQLADKIKSYKTGNTTVNRVEVSLVSADTTFVNIENLINTDGEGPTTILYRNFKALKAAWKLDAVNNDDESNYDVPSTLKFAEMLGNIGYKYTSAPYTNLDFWSAIGSSLNETNPGLYDRLYLQCYDGGENNDPGEWQDVLDMKIVPLLWVTNDDKPEYGNTPALAQVKFANWSELYSVAGGGYWNDYDIERMNSSYTLYADALLDVFG</sequence>
<reference evidence="2 3" key="1">
    <citation type="journal article" date="2018" name="IMA Fungus">
        <title>IMA Genome-F 9: Draft genome sequence of Annulohypoxylon stygium, Aspergillus mulundensis, Berkeleyomyces basicola (syn. Thielaviopsis basicola), Ceratocystis smalleyi, two Cercospora beticola strains, Coleophoma cylindrospora, Fusarium fracticaudum, Phialophora cf. hyalina, and Morchella septimelata.</title>
        <authorList>
            <person name="Wingfield B.D."/>
            <person name="Bills G.F."/>
            <person name="Dong Y."/>
            <person name="Huang W."/>
            <person name="Nel W.J."/>
            <person name="Swalarsk-Parry B.S."/>
            <person name="Vaghefi N."/>
            <person name="Wilken P.M."/>
            <person name="An Z."/>
            <person name="de Beer Z.W."/>
            <person name="De Vos L."/>
            <person name="Chen L."/>
            <person name="Duong T.A."/>
            <person name="Gao Y."/>
            <person name="Hammerbacher A."/>
            <person name="Kikkert J.R."/>
            <person name="Li Y."/>
            <person name="Li H."/>
            <person name="Li K."/>
            <person name="Li Q."/>
            <person name="Liu X."/>
            <person name="Ma X."/>
            <person name="Naidoo K."/>
            <person name="Pethybridge S.J."/>
            <person name="Sun J."/>
            <person name="Steenkamp E.T."/>
            <person name="van der Nest M.A."/>
            <person name="van Wyk S."/>
            <person name="Wingfield M.J."/>
            <person name="Xiong C."/>
            <person name="Yue Q."/>
            <person name="Zhang X."/>
        </authorList>
    </citation>
    <scope>NUCLEOTIDE SEQUENCE [LARGE SCALE GENOMIC DNA]</scope>
    <source>
        <strain evidence="2 3">BP5796</strain>
    </source>
</reference>
<keyword evidence="1" id="KW-0732">Signal</keyword>
<accession>A0A3D8Q9L8</accession>
<evidence type="ECO:0000313" key="3">
    <source>
        <dbReference type="Proteomes" id="UP000256328"/>
    </source>
</evidence>
<organism evidence="2 3">
    <name type="scientific">Coleophoma crateriformis</name>
    <dbReference type="NCBI Taxonomy" id="565419"/>
    <lineage>
        <taxon>Eukaryota</taxon>
        <taxon>Fungi</taxon>
        <taxon>Dikarya</taxon>
        <taxon>Ascomycota</taxon>
        <taxon>Pezizomycotina</taxon>
        <taxon>Leotiomycetes</taxon>
        <taxon>Helotiales</taxon>
        <taxon>Dermateaceae</taxon>
        <taxon>Coleophoma</taxon>
    </lineage>
</organism>
<dbReference type="EMBL" id="PDLN01000021">
    <property type="protein sequence ID" value="RDW58516.1"/>
    <property type="molecule type" value="Genomic_DNA"/>
</dbReference>